<dbReference type="RefSeq" id="WP_013181467.1">
    <property type="nucleotide sequence ID" value="NC_014225.1"/>
</dbReference>
<keyword evidence="1" id="KW-1133">Transmembrane helix</keyword>
<keyword evidence="1" id="KW-0472">Membrane</keyword>
<dbReference type="STRING" id="716544.wcw_0366"/>
<feature type="transmembrane region" description="Helical" evidence="1">
    <location>
        <begin position="105"/>
        <end position="123"/>
    </location>
</feature>
<keyword evidence="3" id="KW-1185">Reference proteome</keyword>
<sequence>MSLWNLFPWGNRAEPSPQEIRIPQFVKDHVYLTVSGSLALIKGPKTLVLGGAGALFCKLVQSSRVSSQTKPLVDRVVEVIQPVVDAPMTTADLVALCACMMFDDFAPFATAWIGFTATLILLAKQNRD</sequence>
<keyword evidence="1" id="KW-0812">Transmembrane</keyword>
<dbReference type="HOGENOM" id="CLU_1958675_0_0_0"/>
<evidence type="ECO:0000313" key="2">
    <source>
        <dbReference type="EMBL" id="ADI37739.1"/>
    </source>
</evidence>
<reference evidence="2 3" key="1">
    <citation type="journal article" date="2010" name="PLoS ONE">
        <title>The Waddlia genome: a window into chlamydial biology.</title>
        <authorList>
            <person name="Bertelli C."/>
            <person name="Collyn F."/>
            <person name="Croxatto A."/>
            <person name="Ruckert C."/>
            <person name="Polkinghorne A."/>
            <person name="Kebbi-Beghdadi C."/>
            <person name="Goesmann A."/>
            <person name="Vaughan L."/>
            <person name="Greub G."/>
        </authorList>
    </citation>
    <scope>NUCLEOTIDE SEQUENCE [LARGE SCALE GENOMIC DNA]</scope>
    <source>
        <strain evidence="3">ATCC VR-1470 / WSU 86-1044</strain>
    </source>
</reference>
<accession>D6YUC8</accession>
<dbReference type="Proteomes" id="UP000001505">
    <property type="component" value="Chromosome"/>
</dbReference>
<evidence type="ECO:0000256" key="1">
    <source>
        <dbReference type="SAM" id="Phobius"/>
    </source>
</evidence>
<gene>
    <name evidence="2" type="ordered locus">wcw_0366</name>
</gene>
<evidence type="ECO:0000313" key="3">
    <source>
        <dbReference type="Proteomes" id="UP000001505"/>
    </source>
</evidence>
<name>D6YUC8_WADCW</name>
<protein>
    <submittedName>
        <fullName evidence="2">Uncharacterized protein</fullName>
    </submittedName>
</protein>
<proteinExistence type="predicted"/>
<organism evidence="2 3">
    <name type="scientific">Waddlia chondrophila (strain ATCC VR-1470 / WSU 86-1044)</name>
    <dbReference type="NCBI Taxonomy" id="716544"/>
    <lineage>
        <taxon>Bacteria</taxon>
        <taxon>Pseudomonadati</taxon>
        <taxon>Chlamydiota</taxon>
        <taxon>Chlamydiia</taxon>
        <taxon>Parachlamydiales</taxon>
        <taxon>Waddliaceae</taxon>
        <taxon>Waddlia</taxon>
    </lineage>
</organism>
<dbReference type="KEGG" id="wch:wcw_0366"/>
<dbReference type="AlphaFoldDB" id="D6YUC8"/>
<dbReference type="EMBL" id="CP001928">
    <property type="protein sequence ID" value="ADI37739.1"/>
    <property type="molecule type" value="Genomic_DNA"/>
</dbReference>